<comment type="caution">
    <text evidence="2">The sequence shown here is derived from an EMBL/GenBank/DDBJ whole genome shotgun (WGS) entry which is preliminary data.</text>
</comment>
<feature type="domain" description="Glucosamine/galactosamine-6-phosphate isomerase" evidence="1">
    <location>
        <begin position="17"/>
        <end position="240"/>
    </location>
</feature>
<sequence length="259" mass="29531">MEKEYYVDRLKIKKYSSRKEMGAAAAVEVGQMLRHLLEHKELVSVVFASAPSQNEFLDGLRNYQGIDWSRVVAFHMDEYIGLEAVHPQSFAYFLNDRLFSHVPISKVFYIDGCAQNVEEECKRYEQLLKEYKVDIVCMGIGENTHIAFNDPHVADFSDPKWVKVVDLDEASRRQQVNDGCFERIEQVPTHALTLTIPALLSGAHLFCIVPGKNKAIAVQQTLYEDISELYPSTVLRKHDNAILYLDAESASRVVMKDVT</sequence>
<dbReference type="InterPro" id="IPR006148">
    <property type="entry name" value="Glc/Gal-6P_isomerase"/>
</dbReference>
<protein>
    <submittedName>
        <fullName evidence="2">Glucosamine-6-phosphate deaminase</fullName>
    </submittedName>
</protein>
<gene>
    <name evidence="2" type="ORF">V2H41_03520</name>
</gene>
<dbReference type="CDD" id="cd01399">
    <property type="entry name" value="GlcN6P_deaminase"/>
    <property type="match status" value="1"/>
</dbReference>
<dbReference type="Gene3D" id="3.40.50.1360">
    <property type="match status" value="1"/>
</dbReference>
<dbReference type="Proteomes" id="UP001357452">
    <property type="component" value="Unassembled WGS sequence"/>
</dbReference>
<dbReference type="EMBL" id="JAZGLY010000002">
    <property type="protein sequence ID" value="MEE6186333.1"/>
    <property type="molecule type" value="Genomic_DNA"/>
</dbReference>
<reference evidence="2 3" key="1">
    <citation type="submission" date="2024-01" db="EMBL/GenBank/DDBJ databases">
        <title>Niabella digestum sp. nov., isolated from waste digestion system.</title>
        <authorList>
            <person name="Zhang L."/>
        </authorList>
    </citation>
    <scope>NUCLEOTIDE SEQUENCE [LARGE SCALE GENOMIC DNA]</scope>
    <source>
        <strain evidence="2 3">A18</strain>
    </source>
</reference>
<dbReference type="SUPFAM" id="SSF100950">
    <property type="entry name" value="NagB/RpiA/CoA transferase-like"/>
    <property type="match status" value="1"/>
</dbReference>
<dbReference type="RefSeq" id="WP_330973743.1">
    <property type="nucleotide sequence ID" value="NZ_JAZGLY010000002.1"/>
</dbReference>
<evidence type="ECO:0000313" key="3">
    <source>
        <dbReference type="Proteomes" id="UP001357452"/>
    </source>
</evidence>
<dbReference type="Pfam" id="PF01182">
    <property type="entry name" value="Glucosamine_iso"/>
    <property type="match status" value="1"/>
</dbReference>
<accession>A0ABU7REB9</accession>
<organism evidence="2 3">
    <name type="scientific">Niabella digestorum</name>
    <dbReference type="NCBI Taxonomy" id="3117701"/>
    <lineage>
        <taxon>Bacteria</taxon>
        <taxon>Pseudomonadati</taxon>
        <taxon>Bacteroidota</taxon>
        <taxon>Chitinophagia</taxon>
        <taxon>Chitinophagales</taxon>
        <taxon>Chitinophagaceae</taxon>
        <taxon>Niabella</taxon>
    </lineage>
</organism>
<evidence type="ECO:0000259" key="1">
    <source>
        <dbReference type="Pfam" id="PF01182"/>
    </source>
</evidence>
<dbReference type="InterPro" id="IPR004547">
    <property type="entry name" value="Glucosamine6P_isomerase"/>
</dbReference>
<dbReference type="PANTHER" id="PTHR11280">
    <property type="entry name" value="GLUCOSAMINE-6-PHOSPHATE ISOMERASE"/>
    <property type="match status" value="1"/>
</dbReference>
<keyword evidence="3" id="KW-1185">Reference proteome</keyword>
<proteinExistence type="predicted"/>
<dbReference type="InterPro" id="IPR037171">
    <property type="entry name" value="NagB/RpiA_transferase-like"/>
</dbReference>
<evidence type="ECO:0000313" key="2">
    <source>
        <dbReference type="EMBL" id="MEE6186333.1"/>
    </source>
</evidence>
<name>A0ABU7REB9_9BACT</name>
<dbReference type="PANTHER" id="PTHR11280:SF6">
    <property type="entry name" value="GLUCOSAMINE-6-PHOSPHATE ISOMERASE NAGB"/>
    <property type="match status" value="1"/>
</dbReference>